<dbReference type="CDD" id="cd02174">
    <property type="entry name" value="CCT"/>
    <property type="match status" value="1"/>
</dbReference>
<dbReference type="PROSITE" id="PS50240">
    <property type="entry name" value="TRYPSIN_DOM"/>
    <property type="match status" value="1"/>
</dbReference>
<comment type="subcellular location">
    <subcellularLocation>
        <location evidence="1">Secreted</location>
    </subcellularLocation>
</comment>
<keyword evidence="5" id="KW-0964">Secreted</keyword>
<keyword evidence="14" id="KW-0594">Phospholipid biosynthesis</keyword>
<keyword evidence="8 21" id="KW-0548">Nucleotidyltransferase</keyword>
<evidence type="ECO:0000256" key="3">
    <source>
        <dbReference type="ARBA" id="ARBA00010101"/>
    </source>
</evidence>
<evidence type="ECO:0000256" key="18">
    <source>
        <dbReference type="ARBA" id="ARBA00024221"/>
    </source>
</evidence>
<dbReference type="SMART" id="SM00020">
    <property type="entry name" value="Tryp_SPc"/>
    <property type="match status" value="1"/>
</dbReference>
<dbReference type="GO" id="GO:0005737">
    <property type="term" value="C:cytoplasm"/>
    <property type="evidence" value="ECO:0007669"/>
    <property type="project" value="TreeGrafter"/>
</dbReference>
<dbReference type="OrthoDB" id="40021at2759"/>
<dbReference type="InterPro" id="IPR018114">
    <property type="entry name" value="TRYPSIN_HIS"/>
</dbReference>
<name>A0A9Q0S8X7_9DIPT</name>
<dbReference type="InterPro" id="IPR001314">
    <property type="entry name" value="Peptidase_S1A"/>
</dbReference>
<evidence type="ECO:0000256" key="4">
    <source>
        <dbReference type="ARBA" id="ARBA00022516"/>
    </source>
</evidence>
<keyword evidence="6" id="KW-0399">Innate immunity</keyword>
<dbReference type="PROSITE" id="PS00134">
    <property type="entry name" value="TRYPSIN_HIS"/>
    <property type="match status" value="1"/>
</dbReference>
<keyword evidence="11" id="KW-0443">Lipid metabolism</keyword>
<accession>A0A9Q0S8X7</accession>
<dbReference type="PANTHER" id="PTHR45780">
    <property type="entry name" value="ETHANOLAMINE-PHOSPHATE CYTIDYLYLTRANSFERASE"/>
    <property type="match status" value="1"/>
</dbReference>
<comment type="pathway">
    <text evidence="2">Lipid metabolism.</text>
</comment>
<keyword evidence="12" id="KW-1015">Disulfide bond</keyword>
<protein>
    <recommendedName>
        <fullName evidence="18">ethanolamine-phosphate cytidylyltransferase</fullName>
        <ecNumber evidence="18">2.7.7.14</ecNumber>
    </recommendedName>
    <alternativeName>
        <fullName evidence="19">CTP:phosphoethanolamine cytidylyltransferase</fullName>
    </alternativeName>
</protein>
<evidence type="ECO:0000256" key="10">
    <source>
        <dbReference type="ARBA" id="ARBA00022859"/>
    </source>
</evidence>
<gene>
    <name evidence="21" type="primary">PCYT2_0</name>
    <name evidence="21" type="ORF">Bhyg_05110</name>
</gene>
<keyword evidence="7" id="KW-0808">Transferase</keyword>
<dbReference type="InterPro" id="IPR001254">
    <property type="entry name" value="Trypsin_dom"/>
</dbReference>
<evidence type="ECO:0000256" key="14">
    <source>
        <dbReference type="ARBA" id="ARBA00023209"/>
    </source>
</evidence>
<dbReference type="GO" id="GO:0005576">
    <property type="term" value="C:extracellular region"/>
    <property type="evidence" value="ECO:0007669"/>
    <property type="project" value="UniProtKB-SubCell"/>
</dbReference>
<dbReference type="CDD" id="cd00190">
    <property type="entry name" value="Tryp_SPc"/>
    <property type="match status" value="1"/>
</dbReference>
<evidence type="ECO:0000256" key="17">
    <source>
        <dbReference type="ARBA" id="ARBA00024195"/>
    </source>
</evidence>
<dbReference type="GO" id="GO:0004252">
    <property type="term" value="F:serine-type endopeptidase activity"/>
    <property type="evidence" value="ECO:0007669"/>
    <property type="project" value="InterPro"/>
</dbReference>
<evidence type="ECO:0000256" key="9">
    <source>
        <dbReference type="ARBA" id="ARBA00022729"/>
    </source>
</evidence>
<keyword evidence="15" id="KW-1208">Phospholipid metabolism</keyword>
<evidence type="ECO:0000256" key="19">
    <source>
        <dbReference type="ARBA" id="ARBA00031473"/>
    </source>
</evidence>
<dbReference type="NCBIfam" id="TIGR00125">
    <property type="entry name" value="cyt_tran_rel"/>
    <property type="match status" value="2"/>
</dbReference>
<dbReference type="Proteomes" id="UP001151699">
    <property type="component" value="Chromosome A"/>
</dbReference>
<evidence type="ECO:0000256" key="5">
    <source>
        <dbReference type="ARBA" id="ARBA00022525"/>
    </source>
</evidence>
<evidence type="ECO:0000256" key="7">
    <source>
        <dbReference type="ARBA" id="ARBA00022679"/>
    </source>
</evidence>
<dbReference type="InterPro" id="IPR041723">
    <property type="entry name" value="CCT"/>
</dbReference>
<dbReference type="FunFam" id="2.40.10.10:FF:000028">
    <property type="entry name" value="Serine protease easter"/>
    <property type="match status" value="1"/>
</dbReference>
<keyword evidence="13" id="KW-0325">Glycoprotein</keyword>
<keyword evidence="9" id="KW-0732">Signal</keyword>
<dbReference type="Pfam" id="PF00089">
    <property type="entry name" value="Trypsin"/>
    <property type="match status" value="1"/>
</dbReference>
<comment type="pathway">
    <text evidence="16">Phospholipid metabolism; phosphatidylethanolamine biosynthesis; phosphatidylethanolamine from ethanolamine: step 2/3.</text>
</comment>
<evidence type="ECO:0000313" key="22">
    <source>
        <dbReference type="Proteomes" id="UP001151699"/>
    </source>
</evidence>
<dbReference type="SUPFAM" id="SSF50494">
    <property type="entry name" value="Trypsin-like serine proteases"/>
    <property type="match status" value="1"/>
</dbReference>
<dbReference type="Gene3D" id="2.40.10.10">
    <property type="entry name" value="Trypsin-like serine proteases"/>
    <property type="match status" value="2"/>
</dbReference>
<dbReference type="AlphaFoldDB" id="A0A9Q0S8X7"/>
<comment type="similarity">
    <text evidence="3">Belongs to the cytidylyltransferase family.</text>
</comment>
<evidence type="ECO:0000256" key="12">
    <source>
        <dbReference type="ARBA" id="ARBA00023157"/>
    </source>
</evidence>
<keyword evidence="10" id="KW-0391">Immunity</keyword>
<evidence type="ECO:0000259" key="20">
    <source>
        <dbReference type="PROSITE" id="PS50240"/>
    </source>
</evidence>
<evidence type="ECO:0000256" key="13">
    <source>
        <dbReference type="ARBA" id="ARBA00023180"/>
    </source>
</evidence>
<comment type="caution">
    <text evidence="21">The sequence shown here is derived from an EMBL/GenBank/DDBJ whole genome shotgun (WGS) entry which is preliminary data.</text>
</comment>
<dbReference type="InterPro" id="IPR014729">
    <property type="entry name" value="Rossmann-like_a/b/a_fold"/>
</dbReference>
<dbReference type="EC" id="2.7.7.14" evidence="18"/>
<dbReference type="EMBL" id="WJQU01000001">
    <property type="protein sequence ID" value="KAJ6649869.1"/>
    <property type="molecule type" value="Genomic_DNA"/>
</dbReference>
<reference evidence="21" key="1">
    <citation type="submission" date="2022-07" db="EMBL/GenBank/DDBJ databases">
        <authorList>
            <person name="Trinca V."/>
            <person name="Uliana J.V.C."/>
            <person name="Torres T.T."/>
            <person name="Ward R.J."/>
            <person name="Monesi N."/>
        </authorList>
    </citation>
    <scope>NUCLEOTIDE SEQUENCE</scope>
    <source>
        <strain evidence="21">HSMRA1968</strain>
        <tissue evidence="21">Whole embryos</tissue>
    </source>
</reference>
<dbReference type="CDD" id="cd02173">
    <property type="entry name" value="ECT"/>
    <property type="match status" value="1"/>
</dbReference>
<dbReference type="InterPro" id="IPR009003">
    <property type="entry name" value="Peptidase_S1_PA"/>
</dbReference>
<dbReference type="InterPro" id="IPR043504">
    <property type="entry name" value="Peptidase_S1_PA_chymotrypsin"/>
</dbReference>
<sequence length="669" mass="74254">MMHFGHANSLRQAKALGQKLIVGVHTDEEITKHKGPPVFTEQERYKMVRGIKWVDEVIENAPYVTTLDTLDEYNCDFCVHGDDLTMTADGVDTYHLVKAAKRYREVPRTAGISTTDLVGRMLLMTRNHFHQGTQEYSIEKEGSSTMGQDSRARSPWTGCSQFLPTTQKIIQFSDGKAPAETDRIVYVAGAFDLFHVGHLEFLEKAKQMGDYLIVGLHTDPMVNQYKGGNYPIMNLHERTLSVLACKYVNEVVIGAPYSVTKDLMDHFKVNIVCHGKTPISNDVDSSDPYAIPKIMGKFEILDSGSDMTTEQIVDRIIQHRLEYENRRLIIQSDESSRHQSSNLDDIQTKAYVRSPCDSISECLPLSECLSMQYQAAKACYSGDRTIYCGISEYEPYVCCPRNRFEKVSVCGKNLVAGQHYKGLGAFPFVARIGFKNTNTAALAYPCAGSIISRRVILTAAHCALAKADGHRLSSVRIGEYDTTSDPDCQSGFCAPPVVNHAISHVIVHPDYISGQYHHDIALVVLKTPLNFTVAAQAICLHPDRDNLIVGKRVVIVGWGKMSTSSIRLPEMQFLEVPLTPWETCLHVYGSTGALDSPKSVGQWMCAGGESKDACQGFGGAPLVFRENGLFKQIGIMSFGSDNCGARKTPSVYTSISHFYQWIQDNSPPE</sequence>
<feature type="domain" description="Peptidase S1" evidence="20">
    <location>
        <begin position="414"/>
        <end position="667"/>
    </location>
</feature>
<dbReference type="InterPro" id="IPR044608">
    <property type="entry name" value="Ect1/PCYT2"/>
</dbReference>
<evidence type="ECO:0000256" key="6">
    <source>
        <dbReference type="ARBA" id="ARBA00022588"/>
    </source>
</evidence>
<dbReference type="PRINTS" id="PR00722">
    <property type="entry name" value="CHYMOTRYPSIN"/>
</dbReference>
<dbReference type="Pfam" id="PF01467">
    <property type="entry name" value="CTP_transf_like"/>
    <property type="match status" value="2"/>
</dbReference>
<evidence type="ECO:0000256" key="16">
    <source>
        <dbReference type="ARBA" id="ARBA00024191"/>
    </source>
</evidence>
<proteinExistence type="inferred from homology"/>
<dbReference type="GO" id="GO:0006646">
    <property type="term" value="P:phosphatidylethanolamine biosynthetic process"/>
    <property type="evidence" value="ECO:0007669"/>
    <property type="project" value="InterPro"/>
</dbReference>
<evidence type="ECO:0000256" key="2">
    <source>
        <dbReference type="ARBA" id="ARBA00005189"/>
    </source>
</evidence>
<dbReference type="Gene3D" id="3.40.50.620">
    <property type="entry name" value="HUPs"/>
    <property type="match status" value="2"/>
</dbReference>
<dbReference type="SUPFAM" id="SSF52374">
    <property type="entry name" value="Nucleotidylyl transferase"/>
    <property type="match status" value="2"/>
</dbReference>
<organism evidence="21 22">
    <name type="scientific">Pseudolycoriella hygida</name>
    <dbReference type="NCBI Taxonomy" id="35572"/>
    <lineage>
        <taxon>Eukaryota</taxon>
        <taxon>Metazoa</taxon>
        <taxon>Ecdysozoa</taxon>
        <taxon>Arthropoda</taxon>
        <taxon>Hexapoda</taxon>
        <taxon>Insecta</taxon>
        <taxon>Pterygota</taxon>
        <taxon>Neoptera</taxon>
        <taxon>Endopterygota</taxon>
        <taxon>Diptera</taxon>
        <taxon>Nematocera</taxon>
        <taxon>Sciaroidea</taxon>
        <taxon>Sciaridae</taxon>
        <taxon>Pseudolycoriella</taxon>
    </lineage>
</organism>
<evidence type="ECO:0000256" key="11">
    <source>
        <dbReference type="ARBA" id="ARBA00023098"/>
    </source>
</evidence>
<dbReference type="PANTHER" id="PTHR45780:SF2">
    <property type="entry name" value="ETHANOLAMINE-PHOSPHATE CYTIDYLYLTRANSFERASE"/>
    <property type="match status" value="1"/>
</dbReference>
<evidence type="ECO:0000256" key="8">
    <source>
        <dbReference type="ARBA" id="ARBA00022695"/>
    </source>
</evidence>
<keyword evidence="22" id="KW-1185">Reference proteome</keyword>
<dbReference type="GO" id="GO:0006508">
    <property type="term" value="P:proteolysis"/>
    <property type="evidence" value="ECO:0007669"/>
    <property type="project" value="InterPro"/>
</dbReference>
<dbReference type="GO" id="GO:0045087">
    <property type="term" value="P:innate immune response"/>
    <property type="evidence" value="ECO:0007669"/>
    <property type="project" value="UniProtKB-KW"/>
</dbReference>
<dbReference type="InterPro" id="IPR004821">
    <property type="entry name" value="Cyt_trans-like"/>
</dbReference>
<dbReference type="GO" id="GO:0004306">
    <property type="term" value="F:ethanolamine-phosphate cytidylyltransferase activity"/>
    <property type="evidence" value="ECO:0007669"/>
    <property type="project" value="UniProtKB-EC"/>
</dbReference>
<feature type="non-terminal residue" evidence="21">
    <location>
        <position position="669"/>
    </location>
</feature>
<evidence type="ECO:0000256" key="1">
    <source>
        <dbReference type="ARBA" id="ARBA00004613"/>
    </source>
</evidence>
<evidence type="ECO:0000313" key="21">
    <source>
        <dbReference type="EMBL" id="KAJ6649869.1"/>
    </source>
</evidence>
<evidence type="ECO:0000256" key="15">
    <source>
        <dbReference type="ARBA" id="ARBA00023264"/>
    </source>
</evidence>
<comment type="similarity">
    <text evidence="17">Belongs to the peptidase S1 family. CLIP subfamily.</text>
</comment>
<keyword evidence="4" id="KW-0444">Lipid biosynthesis</keyword>